<feature type="transmembrane region" description="Helical" evidence="5">
    <location>
        <begin position="376"/>
        <end position="403"/>
    </location>
</feature>
<feature type="transmembrane region" description="Helical" evidence="5">
    <location>
        <begin position="166"/>
        <end position="188"/>
    </location>
</feature>
<feature type="transmembrane region" description="Helical" evidence="5">
    <location>
        <begin position="200"/>
        <end position="221"/>
    </location>
</feature>
<dbReference type="InterPro" id="IPR004841">
    <property type="entry name" value="AA-permease/SLC12A_dom"/>
</dbReference>
<protein>
    <submittedName>
        <fullName evidence="7">APC family permease</fullName>
    </submittedName>
</protein>
<dbReference type="RefSeq" id="WP_182170642.1">
    <property type="nucleotide sequence ID" value="NZ_CP059676.1"/>
</dbReference>
<keyword evidence="2 5" id="KW-0812">Transmembrane</keyword>
<feature type="transmembrane region" description="Helical" evidence="5">
    <location>
        <begin position="21"/>
        <end position="40"/>
    </location>
</feature>
<dbReference type="PANTHER" id="PTHR42770">
    <property type="entry name" value="AMINO ACID TRANSPORTER-RELATED"/>
    <property type="match status" value="1"/>
</dbReference>
<feature type="transmembrane region" description="Helical" evidence="5">
    <location>
        <begin position="100"/>
        <end position="126"/>
    </location>
</feature>
<feature type="transmembrane region" description="Helical" evidence="5">
    <location>
        <begin position="450"/>
        <end position="469"/>
    </location>
</feature>
<keyword evidence="4 5" id="KW-0472">Membrane</keyword>
<evidence type="ECO:0000313" key="8">
    <source>
        <dbReference type="Proteomes" id="UP000705983"/>
    </source>
</evidence>
<evidence type="ECO:0000256" key="4">
    <source>
        <dbReference type="ARBA" id="ARBA00023136"/>
    </source>
</evidence>
<evidence type="ECO:0000313" key="7">
    <source>
        <dbReference type="EMBL" id="MBM9433107.1"/>
    </source>
</evidence>
<evidence type="ECO:0000256" key="3">
    <source>
        <dbReference type="ARBA" id="ARBA00022989"/>
    </source>
</evidence>
<evidence type="ECO:0000256" key="2">
    <source>
        <dbReference type="ARBA" id="ARBA00022692"/>
    </source>
</evidence>
<comment type="caution">
    <text evidence="7">The sequence shown here is derived from an EMBL/GenBank/DDBJ whole genome shotgun (WGS) entry which is preliminary data.</text>
</comment>
<feature type="transmembrane region" description="Helical" evidence="5">
    <location>
        <begin position="60"/>
        <end position="79"/>
    </location>
</feature>
<dbReference type="InterPro" id="IPR050367">
    <property type="entry name" value="APC_superfamily"/>
</dbReference>
<name>A0ABS2TEP9_9ACTO</name>
<dbReference type="EMBL" id="JAFFJS010000002">
    <property type="protein sequence ID" value="MBM9433107.1"/>
    <property type="molecule type" value="Genomic_DNA"/>
</dbReference>
<dbReference type="Gene3D" id="1.20.1740.10">
    <property type="entry name" value="Amino acid/polyamine transporter I"/>
    <property type="match status" value="1"/>
</dbReference>
<gene>
    <name evidence="7" type="ORF">JVW63_05265</name>
</gene>
<feature type="transmembrane region" description="Helical" evidence="5">
    <location>
        <begin position="241"/>
        <end position="260"/>
    </location>
</feature>
<feature type="domain" description="Amino acid permease/ SLC12A" evidence="6">
    <location>
        <begin position="45"/>
        <end position="462"/>
    </location>
</feature>
<proteinExistence type="predicted"/>
<feature type="transmembrane region" description="Helical" evidence="5">
    <location>
        <begin position="342"/>
        <end position="364"/>
    </location>
</feature>
<evidence type="ECO:0000256" key="1">
    <source>
        <dbReference type="ARBA" id="ARBA00004141"/>
    </source>
</evidence>
<reference evidence="8" key="1">
    <citation type="submission" date="2021-02" db="EMBL/GenBank/DDBJ databases">
        <title>Leucobacter sp. CX169.</title>
        <authorList>
            <person name="Cheng Y."/>
        </authorList>
    </citation>
    <scope>NUCLEOTIDE SEQUENCE [LARGE SCALE GENOMIC DNA]</scope>
    <source>
        <strain evidence="8">JY899</strain>
    </source>
</reference>
<sequence>MAITRETVPHTRGEQLKKRSIGVPSLVFLIIAASAPLTVLAGGVPSSFAVTELLGVPLSYLVLGLILVFFAVGYGAMSARISNAGAFYAYVAAGLGKRQGLAASGLALVSYNLMQVGLYGIFGFALSSLLATLVGIQVAWWICALIGWAIVAVLGVSAVDFSAKVLGVLVVLEFVIVAIINFFSFRYAPEGVTTTTIEPSNFIGVGLGTALAFGIAAFMGFESGAIYSEETKDPQRSVPRATYIAVGLISLFYAFSAWALSVGVGPSNIISQSQEYGPDLPFVMLDGFGWKTLADIGQVVLITSLLAALVAFHNSVARYFFSLGRERVIHPWFGQTSDRSGAPRSGSIAQTTIGLIAIVIFAVAGNGSEYGIMYPILTMFTWLTNAAAFGLIFLLVVTSLSIIRYFDKNPHGHGVWVRVVFPTLALIGLSAVFVLIMLNFDTMIGDTGPASLVWIMPAVIILAGVIGFLRGEHLRRSNPDVFEHIGQGGERLEPAPREPLV</sequence>
<feature type="transmembrane region" description="Helical" evidence="5">
    <location>
        <begin position="296"/>
        <end position="321"/>
    </location>
</feature>
<evidence type="ECO:0000259" key="6">
    <source>
        <dbReference type="Pfam" id="PF00324"/>
    </source>
</evidence>
<dbReference type="PANTHER" id="PTHR42770:SF16">
    <property type="entry name" value="AMINO ACID PERMEASE"/>
    <property type="match status" value="1"/>
</dbReference>
<dbReference type="Pfam" id="PF00324">
    <property type="entry name" value="AA_permease"/>
    <property type="match status" value="1"/>
</dbReference>
<dbReference type="Proteomes" id="UP000705983">
    <property type="component" value="Unassembled WGS sequence"/>
</dbReference>
<organism evidence="7 8">
    <name type="scientific">Flaviflexus equikiangi</name>
    <dbReference type="NCBI Taxonomy" id="2758573"/>
    <lineage>
        <taxon>Bacteria</taxon>
        <taxon>Bacillati</taxon>
        <taxon>Actinomycetota</taxon>
        <taxon>Actinomycetes</taxon>
        <taxon>Actinomycetales</taxon>
        <taxon>Actinomycetaceae</taxon>
        <taxon>Flaviflexus</taxon>
    </lineage>
</organism>
<evidence type="ECO:0000256" key="5">
    <source>
        <dbReference type="SAM" id="Phobius"/>
    </source>
</evidence>
<comment type="subcellular location">
    <subcellularLocation>
        <location evidence="1">Membrane</location>
        <topology evidence="1">Multi-pass membrane protein</topology>
    </subcellularLocation>
</comment>
<keyword evidence="3 5" id="KW-1133">Transmembrane helix</keyword>
<keyword evidence="8" id="KW-1185">Reference proteome</keyword>
<feature type="transmembrane region" description="Helical" evidence="5">
    <location>
        <begin position="415"/>
        <end position="438"/>
    </location>
</feature>
<dbReference type="PIRSF" id="PIRSF006060">
    <property type="entry name" value="AA_transporter"/>
    <property type="match status" value="1"/>
</dbReference>
<accession>A0ABS2TEP9</accession>
<feature type="transmembrane region" description="Helical" evidence="5">
    <location>
        <begin position="138"/>
        <end position="159"/>
    </location>
</feature>